<keyword evidence="5 6" id="KW-0472">Membrane</keyword>
<dbReference type="InterPro" id="IPR005538">
    <property type="entry name" value="LrgA/CidA"/>
</dbReference>
<dbReference type="PANTHER" id="PTHR33931:SF2">
    <property type="entry name" value="HOLIN-LIKE PROTEIN CIDA"/>
    <property type="match status" value="1"/>
</dbReference>
<evidence type="ECO:0000313" key="7">
    <source>
        <dbReference type="EMBL" id="ADU30536.1"/>
    </source>
</evidence>
<name>E6TQM5_EVAC2</name>
<dbReference type="EMBL" id="CP002394">
    <property type="protein sequence ID" value="ADU30536.1"/>
    <property type="molecule type" value="Genomic_DNA"/>
</dbReference>
<dbReference type="STRING" id="649639.Bcell_2276"/>
<sequence>MFRIIVHIGILYSFFWLGSFIQHTFQLRIPGSIIGMLLLFLLFTTKVIKPQWLEDGASLLLRNMPLLFLPVTVGILNYLGFFAGRGFLLIFIALISTFLVMVISGIMTQLLVRKMEKVEKEYE</sequence>
<evidence type="ECO:0000256" key="5">
    <source>
        <dbReference type="ARBA" id="ARBA00023136"/>
    </source>
</evidence>
<dbReference type="AlphaFoldDB" id="E6TQM5"/>
<comment type="subcellular location">
    <subcellularLocation>
        <location evidence="1">Cell membrane</location>
        <topology evidence="1">Multi-pass membrane protein</topology>
    </subcellularLocation>
</comment>
<keyword evidence="3 6" id="KW-0812">Transmembrane</keyword>
<evidence type="ECO:0000256" key="6">
    <source>
        <dbReference type="SAM" id="Phobius"/>
    </source>
</evidence>
<dbReference type="PANTHER" id="PTHR33931">
    <property type="entry name" value="HOLIN-LIKE PROTEIN CIDA-RELATED"/>
    <property type="match status" value="1"/>
</dbReference>
<feature type="transmembrane region" description="Helical" evidence="6">
    <location>
        <begin position="87"/>
        <end position="112"/>
    </location>
</feature>
<keyword evidence="4 6" id="KW-1133">Transmembrane helix</keyword>
<feature type="transmembrane region" description="Helical" evidence="6">
    <location>
        <begin position="29"/>
        <end position="48"/>
    </location>
</feature>
<evidence type="ECO:0000256" key="3">
    <source>
        <dbReference type="ARBA" id="ARBA00022692"/>
    </source>
</evidence>
<feature type="transmembrane region" description="Helical" evidence="6">
    <location>
        <begin position="60"/>
        <end position="81"/>
    </location>
</feature>
<protein>
    <submittedName>
        <fullName evidence="7">LrgA family protein</fullName>
    </submittedName>
</protein>
<keyword evidence="8" id="KW-1185">Reference proteome</keyword>
<dbReference type="Pfam" id="PF03788">
    <property type="entry name" value="LrgA"/>
    <property type="match status" value="1"/>
</dbReference>
<dbReference type="KEGG" id="bco:Bcell_2276"/>
<dbReference type="HOGENOM" id="CLU_113736_3_2_9"/>
<dbReference type="eggNOG" id="COG1380">
    <property type="taxonomic scope" value="Bacteria"/>
</dbReference>
<feature type="transmembrane region" description="Helical" evidence="6">
    <location>
        <begin position="5"/>
        <end position="23"/>
    </location>
</feature>
<dbReference type="NCBIfam" id="NF002460">
    <property type="entry name" value="PRK01658.1"/>
    <property type="match status" value="1"/>
</dbReference>
<accession>E6TQM5</accession>
<proteinExistence type="predicted"/>
<gene>
    <name evidence="7" type="ordered locus">Bcell_2276</name>
</gene>
<evidence type="ECO:0000256" key="2">
    <source>
        <dbReference type="ARBA" id="ARBA00022475"/>
    </source>
</evidence>
<evidence type="ECO:0000256" key="1">
    <source>
        <dbReference type="ARBA" id="ARBA00004651"/>
    </source>
</evidence>
<keyword evidence="2" id="KW-1003">Cell membrane</keyword>
<organism evidence="7 8">
    <name type="scientific">Evansella cellulosilytica (strain ATCC 21833 / DSM 2522 / FERM P-1141 / JCM 9156 / N-4)</name>
    <name type="common">Bacillus cellulosilyticus</name>
    <dbReference type="NCBI Taxonomy" id="649639"/>
    <lineage>
        <taxon>Bacteria</taxon>
        <taxon>Bacillati</taxon>
        <taxon>Bacillota</taxon>
        <taxon>Bacilli</taxon>
        <taxon>Bacillales</taxon>
        <taxon>Bacillaceae</taxon>
        <taxon>Evansella</taxon>
    </lineage>
</organism>
<reference evidence="7" key="1">
    <citation type="submission" date="2010-12" db="EMBL/GenBank/DDBJ databases">
        <title>Complete sequence of Bacillus cellulosilyticus DSM 2522.</title>
        <authorList>
            <consortium name="US DOE Joint Genome Institute"/>
            <person name="Lucas S."/>
            <person name="Copeland A."/>
            <person name="Lapidus A."/>
            <person name="Cheng J.-F."/>
            <person name="Bruce D."/>
            <person name="Goodwin L."/>
            <person name="Pitluck S."/>
            <person name="Chertkov O."/>
            <person name="Detter J.C."/>
            <person name="Han C."/>
            <person name="Tapia R."/>
            <person name="Land M."/>
            <person name="Hauser L."/>
            <person name="Jeffries C."/>
            <person name="Kyrpides N."/>
            <person name="Ivanova N."/>
            <person name="Mikhailova N."/>
            <person name="Brumm P."/>
            <person name="Mead D."/>
            <person name="Woyke T."/>
        </authorList>
    </citation>
    <scope>NUCLEOTIDE SEQUENCE [LARGE SCALE GENOMIC DNA]</scope>
    <source>
        <strain evidence="7">DSM 2522</strain>
    </source>
</reference>
<dbReference type="OrthoDB" id="3176438at2"/>
<evidence type="ECO:0000313" key="8">
    <source>
        <dbReference type="Proteomes" id="UP000001401"/>
    </source>
</evidence>
<dbReference type="Proteomes" id="UP000001401">
    <property type="component" value="Chromosome"/>
</dbReference>
<evidence type="ECO:0000256" key="4">
    <source>
        <dbReference type="ARBA" id="ARBA00022989"/>
    </source>
</evidence>
<dbReference type="GO" id="GO:0005886">
    <property type="term" value="C:plasma membrane"/>
    <property type="evidence" value="ECO:0007669"/>
    <property type="project" value="UniProtKB-SubCell"/>
</dbReference>